<organism evidence="1 2">
    <name type="scientific">Nostoc flagelliforme CCNUN1</name>
    <dbReference type="NCBI Taxonomy" id="2038116"/>
    <lineage>
        <taxon>Bacteria</taxon>
        <taxon>Bacillati</taxon>
        <taxon>Cyanobacteriota</taxon>
        <taxon>Cyanophyceae</taxon>
        <taxon>Nostocales</taxon>
        <taxon>Nostocaceae</taxon>
        <taxon>Nostoc</taxon>
    </lineage>
</organism>
<dbReference type="KEGG" id="nfl:COO91_09526"/>
<name>A0A2K8T6Q0_9NOSO</name>
<dbReference type="Proteomes" id="UP000232003">
    <property type="component" value="Plasmid pNFSY05"/>
</dbReference>
<sequence length="40" mass="4578">MTSEGERCDFVRSDFNSQLESYILNKNSYLAAIAPLNRHS</sequence>
<evidence type="ECO:0000313" key="1">
    <source>
        <dbReference type="EMBL" id="AUB43351.1"/>
    </source>
</evidence>
<reference evidence="1 2" key="1">
    <citation type="submission" date="2017-11" db="EMBL/GenBank/DDBJ databases">
        <title>Complete genome of a free-living desiccation-tolerant cyanobacterium and its photosynthetic adaptation to extreme terrestrial habitat.</title>
        <authorList>
            <person name="Shang J."/>
        </authorList>
    </citation>
    <scope>NUCLEOTIDE SEQUENCE [LARGE SCALE GENOMIC DNA]</scope>
    <source>
        <strain evidence="1 2">CCNUN1</strain>
        <plasmid evidence="2">pnfsy05</plasmid>
    </source>
</reference>
<proteinExistence type="predicted"/>
<geneLocation type="plasmid" evidence="2">
    <name>pnfsy05</name>
</geneLocation>
<accession>A0A2K8T6Q0</accession>
<dbReference type="EMBL" id="CP024790">
    <property type="protein sequence ID" value="AUB43351.1"/>
    <property type="molecule type" value="Genomic_DNA"/>
</dbReference>
<gene>
    <name evidence="1" type="ORF">COO91_09526</name>
</gene>
<evidence type="ECO:0000313" key="2">
    <source>
        <dbReference type="Proteomes" id="UP000232003"/>
    </source>
</evidence>
<protein>
    <submittedName>
        <fullName evidence="1">Uncharacterized protein</fullName>
    </submittedName>
</protein>
<keyword evidence="2" id="KW-1185">Reference proteome</keyword>
<keyword evidence="1" id="KW-0614">Plasmid</keyword>
<dbReference type="AlphaFoldDB" id="A0A2K8T6Q0"/>